<dbReference type="InterPro" id="IPR018681">
    <property type="entry name" value="DUF2165_transmembrane"/>
</dbReference>
<dbReference type="Pfam" id="PF09933">
    <property type="entry name" value="DUF2165"/>
    <property type="match status" value="1"/>
</dbReference>
<comment type="caution">
    <text evidence="2">The sequence shown here is derived from an EMBL/GenBank/DDBJ whole genome shotgun (WGS) entry which is preliminary data.</text>
</comment>
<feature type="transmembrane region" description="Helical" evidence="1">
    <location>
        <begin position="141"/>
        <end position="158"/>
    </location>
</feature>
<evidence type="ECO:0000313" key="2">
    <source>
        <dbReference type="EMBL" id="MBB5057687.1"/>
    </source>
</evidence>
<reference evidence="2 3" key="1">
    <citation type="submission" date="2020-08" db="EMBL/GenBank/DDBJ databases">
        <title>Genomic Encyclopedia of Type Strains, Phase IV (KMG-V): Genome sequencing to study the core and pangenomes of soil and plant-associated prokaryotes.</title>
        <authorList>
            <person name="Whitman W."/>
        </authorList>
    </citation>
    <scope>NUCLEOTIDE SEQUENCE [LARGE SCALE GENOMIC DNA]</scope>
    <source>
        <strain evidence="2 3">M8UP14</strain>
    </source>
</reference>
<accession>A0A7W7ZDB8</accession>
<name>A0A7W7ZDB8_9BACT</name>
<gene>
    <name evidence="2" type="ORF">HDF16_002393</name>
</gene>
<dbReference type="Proteomes" id="UP000540989">
    <property type="component" value="Unassembled WGS sequence"/>
</dbReference>
<dbReference type="AlphaFoldDB" id="A0A7W7ZDB8"/>
<feature type="transmembrane region" description="Helical" evidence="1">
    <location>
        <begin position="69"/>
        <end position="91"/>
    </location>
</feature>
<keyword evidence="1" id="KW-0472">Membrane</keyword>
<feature type="transmembrane region" description="Helical" evidence="1">
    <location>
        <begin position="103"/>
        <end position="129"/>
    </location>
</feature>
<protein>
    <submittedName>
        <fullName evidence="2">Putative small integral membrane protein</fullName>
    </submittedName>
</protein>
<keyword evidence="1" id="KW-1133">Transmembrane helix</keyword>
<dbReference type="RefSeq" id="WP_184216748.1">
    <property type="nucleotide sequence ID" value="NZ_JACHIP010000003.1"/>
</dbReference>
<evidence type="ECO:0000313" key="3">
    <source>
        <dbReference type="Proteomes" id="UP000540989"/>
    </source>
</evidence>
<organism evidence="2 3">
    <name type="scientific">Granulicella aggregans</name>
    <dbReference type="NCBI Taxonomy" id="474949"/>
    <lineage>
        <taxon>Bacteria</taxon>
        <taxon>Pseudomonadati</taxon>
        <taxon>Acidobacteriota</taxon>
        <taxon>Terriglobia</taxon>
        <taxon>Terriglobales</taxon>
        <taxon>Acidobacteriaceae</taxon>
        <taxon>Granulicella</taxon>
    </lineage>
</organism>
<keyword evidence="3" id="KW-1185">Reference proteome</keyword>
<evidence type="ECO:0000256" key="1">
    <source>
        <dbReference type="SAM" id="Phobius"/>
    </source>
</evidence>
<keyword evidence="1" id="KW-0812">Transmembrane</keyword>
<sequence>MAVRLSKCILVLGVAFFCSLVVFNNFTDYDSNFQFVRHVLQMDTTFPGNQGMWRAINSPAFHHVAYDFVILWESITTVIAWWGGISLLRALKLPAATFNAAKSPAVAALTLGIVLWFVGFIAVGGEWYLMWQSKIWNGQDPAFRLVVILGITLLYVTTPDQEHA</sequence>
<proteinExistence type="predicted"/>
<dbReference type="EMBL" id="JACHIP010000003">
    <property type="protein sequence ID" value="MBB5057687.1"/>
    <property type="molecule type" value="Genomic_DNA"/>
</dbReference>